<evidence type="ECO:0000313" key="6">
    <source>
        <dbReference type="Proteomes" id="UP001521222"/>
    </source>
</evidence>
<keyword evidence="3" id="KW-0863">Zinc-finger</keyword>
<dbReference type="InterPro" id="IPR013126">
    <property type="entry name" value="Hsp_70_fam"/>
</dbReference>
<keyword evidence="1" id="KW-0547">Nucleotide-binding</keyword>
<dbReference type="SUPFAM" id="SSF53067">
    <property type="entry name" value="Actin-like ATPase domain"/>
    <property type="match status" value="2"/>
</dbReference>
<dbReference type="Gene3D" id="3.30.30.30">
    <property type="match status" value="1"/>
</dbReference>
<dbReference type="Pfam" id="PF00012">
    <property type="entry name" value="HSP70"/>
    <property type="match status" value="1"/>
</dbReference>
<dbReference type="InterPro" id="IPR018181">
    <property type="entry name" value="Heat_shock_70_CS"/>
</dbReference>
<dbReference type="InterPro" id="IPR013087">
    <property type="entry name" value="Znf_C2H2_type"/>
</dbReference>
<dbReference type="InterPro" id="IPR043129">
    <property type="entry name" value="ATPase_NBD"/>
</dbReference>
<sequence length="825" mass="90374">MSDEVYEGAIGIDLGTTYSCVANYEGTNVEIIANEQGSFTTPSFVSFTSEERLIGEAAKNQAAMNPENTVFDVKRLIGRRFDDETVKKDIQSWPFKVVAAGDSPMVQVEYLGETKQFSPQEISAMVLVKMKEVAETKLGKKVEKAVITVPAYFNDNQRQATKDAGAIAGLNVLRIINEPTAAAIAYGLGSGKSEKERNVLIYDLGGGTFDVSLLHIQGGVFTVKATAGDTHLGGQDFDTNLLDHFKKEFTRKTKKDISGDARALRRLRTACERAKRTLSNATQTTVEIDSLFDGEDFNANITRARFEDLNQKAFAGTLEPVGQVLKDAAIDKSKVDEIVLVGGSTRIPKIQKLLSDFFGGKKLEKSINPDEAVAYGAAVQAGILSGKATSAETADLLLLDVVPLSLGVAMEGNIFAPVVPRGQTVPTIKKRSPLSRSSTPPIAARIRQCRCHSLTTMTLLELVIALVWACLLVPGGKNQLFVQLFFAVDVVSDLAAAASLSFCPGLLEVLNATSPPTVAWFKQLPDDYRKRWGVYVLVFKQDGFVPYLYCGSATESKRGIASRWALYDKHNVRLRDNTEGLPSGVIKAFEAGFKITHKGLLVTAPIPSAANVPTSRLLFYAMEATFAFAFWMMDSRKFYPYHACCRWSLESFTYMGLCSHSALHDPIAGRFDLSSAELTALAVTVQEKSRAYHAAYRAAKLAEDPESWRAKKKLHQDTFREKNLEVARAIKARSAAKTKSLGRYPGCTLCGVPHFKSQWESDRHDRSRVHKVNVEKEKAGVVKPYKCSTCGYSTSVKDSLRRHKDGKLHKQRVANAQAAAAAAST</sequence>
<dbReference type="SUPFAM" id="SSF100920">
    <property type="entry name" value="Heat shock protein 70kD (HSP70), peptide-binding domain"/>
    <property type="match status" value="1"/>
</dbReference>
<dbReference type="PRINTS" id="PR00301">
    <property type="entry name" value="HEATSHOCK70"/>
</dbReference>
<accession>A0ABR3QRK9</accession>
<keyword evidence="3" id="KW-0862">Zinc</keyword>
<evidence type="ECO:0000313" key="5">
    <source>
        <dbReference type="EMBL" id="KAL1594718.1"/>
    </source>
</evidence>
<keyword evidence="3" id="KW-0479">Metal-binding</keyword>
<gene>
    <name evidence="5" type="primary">SSB1_2</name>
    <name evidence="5" type="ORF">SLS59_008768</name>
</gene>
<keyword evidence="5" id="KW-0346">Stress response</keyword>
<dbReference type="Gene3D" id="3.30.420.40">
    <property type="match status" value="2"/>
</dbReference>
<evidence type="ECO:0000259" key="4">
    <source>
        <dbReference type="PROSITE" id="PS50157"/>
    </source>
</evidence>
<keyword evidence="2" id="KW-0067">ATP-binding</keyword>
<proteinExistence type="predicted"/>
<name>A0ABR3QRK9_9PLEO</name>
<organism evidence="5 6">
    <name type="scientific">Nothophoma quercina</name>
    <dbReference type="NCBI Taxonomy" id="749835"/>
    <lineage>
        <taxon>Eukaryota</taxon>
        <taxon>Fungi</taxon>
        <taxon>Dikarya</taxon>
        <taxon>Ascomycota</taxon>
        <taxon>Pezizomycotina</taxon>
        <taxon>Dothideomycetes</taxon>
        <taxon>Pleosporomycetidae</taxon>
        <taxon>Pleosporales</taxon>
        <taxon>Pleosporineae</taxon>
        <taxon>Didymellaceae</taxon>
        <taxon>Nothophoma</taxon>
    </lineage>
</organism>
<evidence type="ECO:0000256" key="3">
    <source>
        <dbReference type="PROSITE-ProRule" id="PRU00042"/>
    </source>
</evidence>
<dbReference type="PROSITE" id="PS00297">
    <property type="entry name" value="HSP70_1"/>
    <property type="match status" value="1"/>
</dbReference>
<dbReference type="PROSITE" id="PS01036">
    <property type="entry name" value="HSP70_3"/>
    <property type="match status" value="1"/>
</dbReference>
<evidence type="ECO:0000256" key="1">
    <source>
        <dbReference type="ARBA" id="ARBA00022741"/>
    </source>
</evidence>
<dbReference type="Proteomes" id="UP001521222">
    <property type="component" value="Unassembled WGS sequence"/>
</dbReference>
<dbReference type="Gene3D" id="3.90.640.10">
    <property type="entry name" value="Actin, Chain A, domain 4"/>
    <property type="match status" value="1"/>
</dbReference>
<dbReference type="PANTHER" id="PTHR19375">
    <property type="entry name" value="HEAT SHOCK PROTEIN 70KDA"/>
    <property type="match status" value="1"/>
</dbReference>
<dbReference type="Gene3D" id="2.60.34.10">
    <property type="entry name" value="Substrate Binding Domain Of DNAk, Chain A, domain 1"/>
    <property type="match status" value="1"/>
</dbReference>
<dbReference type="PROSITE" id="PS50157">
    <property type="entry name" value="ZINC_FINGER_C2H2_2"/>
    <property type="match status" value="1"/>
</dbReference>
<feature type="domain" description="C2H2-type" evidence="4">
    <location>
        <begin position="785"/>
        <end position="814"/>
    </location>
</feature>
<dbReference type="Gene3D" id="3.30.160.60">
    <property type="entry name" value="Classic Zinc Finger"/>
    <property type="match status" value="1"/>
</dbReference>
<dbReference type="PROSITE" id="PS00329">
    <property type="entry name" value="HSP70_2"/>
    <property type="match status" value="1"/>
</dbReference>
<evidence type="ECO:0000256" key="2">
    <source>
        <dbReference type="ARBA" id="ARBA00022840"/>
    </source>
</evidence>
<comment type="caution">
    <text evidence="5">The sequence shown here is derived from an EMBL/GenBank/DDBJ whole genome shotgun (WGS) entry which is preliminary data.</text>
</comment>
<protein>
    <submittedName>
        <fullName evidence="5">Heat shock protein ssb1</fullName>
    </submittedName>
</protein>
<keyword evidence="6" id="KW-1185">Reference proteome</keyword>
<reference evidence="5 6" key="1">
    <citation type="submission" date="2024-02" db="EMBL/GenBank/DDBJ databases">
        <title>De novo assembly and annotation of 12 fungi associated with fruit tree decline syndrome in Ontario, Canada.</title>
        <authorList>
            <person name="Sulman M."/>
            <person name="Ellouze W."/>
            <person name="Ilyukhin E."/>
        </authorList>
    </citation>
    <scope>NUCLEOTIDE SEQUENCE [LARGE SCALE GENOMIC DNA]</scope>
    <source>
        <strain evidence="5 6">M97-236</strain>
    </source>
</reference>
<dbReference type="EMBL" id="JAKIXB020000035">
    <property type="protein sequence ID" value="KAL1594718.1"/>
    <property type="molecule type" value="Genomic_DNA"/>
</dbReference>
<dbReference type="InterPro" id="IPR029047">
    <property type="entry name" value="HSP70_peptide-bd_sf"/>
</dbReference>